<dbReference type="EMBL" id="BQNB010011545">
    <property type="protein sequence ID" value="GJS91952.1"/>
    <property type="molecule type" value="Genomic_DNA"/>
</dbReference>
<accession>A0ABQ4ZPW3</accession>
<proteinExistence type="predicted"/>
<feature type="compositionally biased region" description="Low complexity" evidence="1">
    <location>
        <begin position="47"/>
        <end position="58"/>
    </location>
</feature>
<comment type="caution">
    <text evidence="2">The sequence shown here is derived from an EMBL/GenBank/DDBJ whole genome shotgun (WGS) entry which is preliminary data.</text>
</comment>
<evidence type="ECO:0000313" key="3">
    <source>
        <dbReference type="Proteomes" id="UP001151760"/>
    </source>
</evidence>
<keyword evidence="3" id="KW-1185">Reference proteome</keyword>
<evidence type="ECO:0000256" key="1">
    <source>
        <dbReference type="SAM" id="MobiDB-lite"/>
    </source>
</evidence>
<feature type="region of interest" description="Disordered" evidence="1">
    <location>
        <begin position="37"/>
        <end position="58"/>
    </location>
</feature>
<sequence>MMNIDVRHEEPSTQTPPLLTIPVTVIPKTSSAAASTIPLPIPPFTPIPQTSTPTPTLTPIPTTTLIPALPDFSSLFRFNQRVSVLERELSQLK</sequence>
<name>A0ABQ4ZPW3_9ASTR</name>
<reference evidence="2" key="2">
    <citation type="submission" date="2022-01" db="EMBL/GenBank/DDBJ databases">
        <authorList>
            <person name="Yamashiro T."/>
            <person name="Shiraishi A."/>
            <person name="Satake H."/>
            <person name="Nakayama K."/>
        </authorList>
    </citation>
    <scope>NUCLEOTIDE SEQUENCE</scope>
</reference>
<evidence type="ECO:0000313" key="2">
    <source>
        <dbReference type="EMBL" id="GJS91952.1"/>
    </source>
</evidence>
<dbReference type="Proteomes" id="UP001151760">
    <property type="component" value="Unassembled WGS sequence"/>
</dbReference>
<protein>
    <submittedName>
        <fullName evidence="2">Uncharacterized protein</fullName>
    </submittedName>
</protein>
<gene>
    <name evidence="2" type="ORF">Tco_0774588</name>
</gene>
<organism evidence="2 3">
    <name type="scientific">Tanacetum coccineum</name>
    <dbReference type="NCBI Taxonomy" id="301880"/>
    <lineage>
        <taxon>Eukaryota</taxon>
        <taxon>Viridiplantae</taxon>
        <taxon>Streptophyta</taxon>
        <taxon>Embryophyta</taxon>
        <taxon>Tracheophyta</taxon>
        <taxon>Spermatophyta</taxon>
        <taxon>Magnoliopsida</taxon>
        <taxon>eudicotyledons</taxon>
        <taxon>Gunneridae</taxon>
        <taxon>Pentapetalae</taxon>
        <taxon>asterids</taxon>
        <taxon>campanulids</taxon>
        <taxon>Asterales</taxon>
        <taxon>Asteraceae</taxon>
        <taxon>Asteroideae</taxon>
        <taxon>Anthemideae</taxon>
        <taxon>Anthemidinae</taxon>
        <taxon>Tanacetum</taxon>
    </lineage>
</organism>
<reference evidence="2" key="1">
    <citation type="journal article" date="2022" name="Int. J. Mol. Sci.">
        <title>Draft Genome of Tanacetum Coccineum: Genomic Comparison of Closely Related Tanacetum-Family Plants.</title>
        <authorList>
            <person name="Yamashiro T."/>
            <person name="Shiraishi A."/>
            <person name="Nakayama K."/>
            <person name="Satake H."/>
        </authorList>
    </citation>
    <scope>NUCLEOTIDE SEQUENCE</scope>
</reference>